<dbReference type="EMBL" id="BDJK01000019">
    <property type="protein sequence ID" value="GAV22743.1"/>
    <property type="molecule type" value="Genomic_DNA"/>
</dbReference>
<accession>A0A1L8CV05</accession>
<dbReference type="AlphaFoldDB" id="A0A1L8CV05"/>
<protein>
    <submittedName>
        <fullName evidence="2">DNA-binding protein</fullName>
    </submittedName>
</protein>
<evidence type="ECO:0000313" key="3">
    <source>
        <dbReference type="Proteomes" id="UP000187485"/>
    </source>
</evidence>
<dbReference type="STRING" id="870242.cpu_12530"/>
<dbReference type="SUPFAM" id="SSF81593">
    <property type="entry name" value="Nucleotidyltransferase substrate binding subunit/domain"/>
    <property type="match status" value="1"/>
</dbReference>
<proteinExistence type="predicted"/>
<dbReference type="PROSITE" id="PS50910">
    <property type="entry name" value="HEPN"/>
    <property type="match status" value="1"/>
</dbReference>
<organism evidence="2 3">
    <name type="scientific">Carboxydothermus pertinax</name>
    <dbReference type="NCBI Taxonomy" id="870242"/>
    <lineage>
        <taxon>Bacteria</taxon>
        <taxon>Bacillati</taxon>
        <taxon>Bacillota</taxon>
        <taxon>Clostridia</taxon>
        <taxon>Thermoanaerobacterales</taxon>
        <taxon>Thermoanaerobacteraceae</taxon>
        <taxon>Carboxydothermus</taxon>
    </lineage>
</organism>
<reference evidence="3" key="1">
    <citation type="submission" date="2016-12" db="EMBL/GenBank/DDBJ databases">
        <title>Draft Genome Sequences od Carboxydothermus pertinax and islandicus, Hydrogenogenic Carboxydotrophic Bacteria.</title>
        <authorList>
            <person name="Fukuyama Y."/>
            <person name="Ohmae K."/>
            <person name="Yoneda Y."/>
            <person name="Yoshida T."/>
            <person name="Sako Y."/>
        </authorList>
    </citation>
    <scope>NUCLEOTIDE SEQUENCE [LARGE SCALE GENOMIC DNA]</scope>
    <source>
        <strain evidence="3">Ug1</strain>
    </source>
</reference>
<keyword evidence="3" id="KW-1185">Reference proteome</keyword>
<keyword evidence="2" id="KW-0238">DNA-binding</keyword>
<name>A0A1L8CV05_9THEO</name>
<dbReference type="SMART" id="SM00748">
    <property type="entry name" value="HEPN"/>
    <property type="match status" value="1"/>
</dbReference>
<dbReference type="OrthoDB" id="9808176at2"/>
<evidence type="ECO:0000313" key="2">
    <source>
        <dbReference type="EMBL" id="GAV22743.1"/>
    </source>
</evidence>
<comment type="caution">
    <text evidence="2">The sequence shown here is derived from an EMBL/GenBank/DDBJ whole genome shotgun (WGS) entry which is preliminary data.</text>
</comment>
<dbReference type="InterPro" id="IPR007842">
    <property type="entry name" value="HEPN_dom"/>
</dbReference>
<dbReference type="Pfam" id="PF05168">
    <property type="entry name" value="HEPN"/>
    <property type="match status" value="1"/>
</dbReference>
<gene>
    <name evidence="2" type="ORF">cpu_12530</name>
</gene>
<dbReference type="Proteomes" id="UP000187485">
    <property type="component" value="Unassembled WGS sequence"/>
</dbReference>
<feature type="domain" description="HEPN" evidence="1">
    <location>
        <begin position="11"/>
        <end position="119"/>
    </location>
</feature>
<dbReference type="RefSeq" id="WP_075859211.1">
    <property type="nucleotide sequence ID" value="NZ_BDJK01000019.1"/>
</dbReference>
<dbReference type="Gene3D" id="1.20.120.330">
    <property type="entry name" value="Nucleotidyltransferases domain 2"/>
    <property type="match status" value="1"/>
</dbReference>
<sequence length="135" mass="15581">MVDSKRYQDWLNYAKQDIRAAKILKDHDCGWNLVAFQCQQAVEKALKAFILYKSGEIPTSHSLLYLNKLAANYLPELSKYLKDSSFLNQFYIETRYPPENPLLLSEEIGLECLRIAEEIVAHLEIILTKTEAENA</sequence>
<evidence type="ECO:0000259" key="1">
    <source>
        <dbReference type="PROSITE" id="PS50910"/>
    </source>
</evidence>
<dbReference type="GO" id="GO:0003677">
    <property type="term" value="F:DNA binding"/>
    <property type="evidence" value="ECO:0007669"/>
    <property type="project" value="UniProtKB-KW"/>
</dbReference>